<dbReference type="InterPro" id="IPR013525">
    <property type="entry name" value="ABC2_TM"/>
</dbReference>
<dbReference type="GO" id="GO:0140359">
    <property type="term" value="F:ABC-type transporter activity"/>
    <property type="evidence" value="ECO:0007669"/>
    <property type="project" value="InterPro"/>
</dbReference>
<dbReference type="OrthoDB" id="66620at2759"/>
<keyword evidence="4 7" id="KW-0812">Transmembrane</keyword>
<dbReference type="InterPro" id="IPR052215">
    <property type="entry name" value="Plant_ABCG"/>
</dbReference>
<evidence type="ECO:0000259" key="8">
    <source>
        <dbReference type="Pfam" id="PF01061"/>
    </source>
</evidence>
<gene>
    <name evidence="10" type="ORF">XA68_17083</name>
</gene>
<dbReference type="Pfam" id="PF19055">
    <property type="entry name" value="ABC2_membrane_7"/>
    <property type="match status" value="1"/>
</dbReference>
<feature type="transmembrane region" description="Helical" evidence="7">
    <location>
        <begin position="189"/>
        <end position="212"/>
    </location>
</feature>
<comment type="caution">
    <text evidence="10">The sequence shown here is derived from an EMBL/GenBank/DDBJ whole genome shotgun (WGS) entry which is preliminary data.</text>
</comment>
<feature type="domain" description="ABC-2 type transporter transmembrane" evidence="8">
    <location>
        <begin position="140"/>
        <end position="349"/>
    </location>
</feature>
<dbReference type="InterPro" id="IPR043926">
    <property type="entry name" value="ABCG_dom"/>
</dbReference>
<evidence type="ECO:0000313" key="10">
    <source>
        <dbReference type="EMBL" id="PFH56088.1"/>
    </source>
</evidence>
<evidence type="ECO:0000256" key="3">
    <source>
        <dbReference type="ARBA" id="ARBA00022448"/>
    </source>
</evidence>
<reference evidence="10 11" key="2">
    <citation type="journal article" date="2017" name="Sci. Rep.">
        <title>Ant-infecting Ophiocordyceps genomes reveal a high diversity of potential behavioral manipulation genes and a possible major role for enterotoxins.</title>
        <authorList>
            <person name="de Bekker C."/>
            <person name="Ohm R.A."/>
            <person name="Evans H.C."/>
            <person name="Brachmann A."/>
            <person name="Hughes D.P."/>
        </authorList>
    </citation>
    <scope>NUCLEOTIDE SEQUENCE [LARGE SCALE GENOMIC DNA]</scope>
    <source>
        <strain evidence="10 11">SC16a</strain>
    </source>
</reference>
<sequence length="416" mass="47194">MHHLRKLAKRDKLIIICSIHQPSTTTFNLLDKVLLLSEGKTHYFGPVRDITSYYEAIHLPIPQRVNPAEFLLEMTNVEFAHDKLSAGRRLADLHDTWKSSTLADELRASIGALSKLDACDDNNALFDSVEVMMPGLASRTWILVRRSITKSYRDVFAYGIRLAMYMGLALMMGTVWLRLEPVQASIQPYINAIFFGSAFMSFMAVAYVPAFLEDHGLFVKDYRNGLYGPAELVLSNFLVGVPYLFAISLIFSLITYWLSNFQPSATAFFTWVMWLFLDLLAAESLVVLVSSLIPNFVASLAVVAFMNGLWMSVGGFMLSPTSLNVFYKYAFHYWDYQKYVFESMMINEFANRSYDCGRNCHCMYESSLADQCKISGRAVLEQYGYETGGMGQRVAILVAIILGHRLAAWAVLRWRN</sequence>
<evidence type="ECO:0000256" key="1">
    <source>
        <dbReference type="ARBA" id="ARBA00004141"/>
    </source>
</evidence>
<dbReference type="Proteomes" id="UP000037136">
    <property type="component" value="Unassembled WGS sequence"/>
</dbReference>
<comment type="similarity">
    <text evidence="2">Belongs to the ABC transporter superfamily. ABCG family. Eye pigment precursor importer (TC 3.A.1.204) subfamily.</text>
</comment>
<keyword evidence="5 7" id="KW-1133">Transmembrane helix</keyword>
<feature type="transmembrane region" description="Helical" evidence="7">
    <location>
        <begin position="296"/>
        <end position="318"/>
    </location>
</feature>
<evidence type="ECO:0000259" key="9">
    <source>
        <dbReference type="Pfam" id="PF19055"/>
    </source>
</evidence>
<accession>A0A2A9P414</accession>
<feature type="transmembrane region" description="Helical" evidence="7">
    <location>
        <begin position="155"/>
        <end position="177"/>
    </location>
</feature>
<reference evidence="10 11" key="1">
    <citation type="journal article" date="2015" name="BMC Genomics">
        <title>Gene expression during zombie ant biting behavior reflects the complexity underlying fungal parasitic behavioral manipulation.</title>
        <authorList>
            <person name="de Bekker C."/>
            <person name="Ohm R.A."/>
            <person name="Loreto R.G."/>
            <person name="Sebastian A."/>
            <person name="Albert I."/>
            <person name="Merrow M."/>
            <person name="Brachmann A."/>
            <person name="Hughes D.P."/>
        </authorList>
    </citation>
    <scope>NUCLEOTIDE SEQUENCE [LARGE SCALE GENOMIC DNA]</scope>
    <source>
        <strain evidence="10 11">SC16a</strain>
    </source>
</reference>
<evidence type="ECO:0000313" key="11">
    <source>
        <dbReference type="Proteomes" id="UP000037136"/>
    </source>
</evidence>
<evidence type="ECO:0000256" key="2">
    <source>
        <dbReference type="ARBA" id="ARBA00005814"/>
    </source>
</evidence>
<comment type="subcellular location">
    <subcellularLocation>
        <location evidence="1">Membrane</location>
        <topology evidence="1">Multi-pass membrane protein</topology>
    </subcellularLocation>
</comment>
<dbReference type="EMBL" id="LAZP02000666">
    <property type="protein sequence ID" value="PFH56088.1"/>
    <property type="molecule type" value="Genomic_DNA"/>
</dbReference>
<evidence type="ECO:0000256" key="6">
    <source>
        <dbReference type="ARBA" id="ARBA00023136"/>
    </source>
</evidence>
<feature type="domain" description="ABC transporter family G" evidence="9">
    <location>
        <begin position="20"/>
        <end position="74"/>
    </location>
</feature>
<evidence type="ECO:0000256" key="4">
    <source>
        <dbReference type="ARBA" id="ARBA00022692"/>
    </source>
</evidence>
<keyword evidence="11" id="KW-1185">Reference proteome</keyword>
<keyword evidence="6 7" id="KW-0472">Membrane</keyword>
<dbReference type="GO" id="GO:0016020">
    <property type="term" value="C:membrane"/>
    <property type="evidence" value="ECO:0007669"/>
    <property type="project" value="UniProtKB-SubCell"/>
</dbReference>
<feature type="transmembrane region" description="Helical" evidence="7">
    <location>
        <begin position="233"/>
        <end position="256"/>
    </location>
</feature>
<dbReference type="PANTHER" id="PTHR48042">
    <property type="entry name" value="ABC TRANSPORTER G FAMILY MEMBER 11"/>
    <property type="match status" value="1"/>
</dbReference>
<dbReference type="STRING" id="268505.A0A2A9P414"/>
<proteinExistence type="inferred from homology"/>
<evidence type="ECO:0000256" key="5">
    <source>
        <dbReference type="ARBA" id="ARBA00022989"/>
    </source>
</evidence>
<protein>
    <recommendedName>
        <fullName evidence="12">ABC-2 type transporter domain-containing protein</fullName>
    </recommendedName>
</protein>
<organism evidence="10 11">
    <name type="scientific">Ophiocordyceps unilateralis</name>
    <name type="common">Zombie-ant fungus</name>
    <name type="synonym">Torrubia unilateralis</name>
    <dbReference type="NCBI Taxonomy" id="268505"/>
    <lineage>
        <taxon>Eukaryota</taxon>
        <taxon>Fungi</taxon>
        <taxon>Dikarya</taxon>
        <taxon>Ascomycota</taxon>
        <taxon>Pezizomycotina</taxon>
        <taxon>Sordariomycetes</taxon>
        <taxon>Hypocreomycetidae</taxon>
        <taxon>Hypocreales</taxon>
        <taxon>Ophiocordycipitaceae</taxon>
        <taxon>Ophiocordyceps</taxon>
    </lineage>
</organism>
<evidence type="ECO:0008006" key="12">
    <source>
        <dbReference type="Google" id="ProtNLM"/>
    </source>
</evidence>
<feature type="transmembrane region" description="Helical" evidence="7">
    <location>
        <begin position="394"/>
        <end position="412"/>
    </location>
</feature>
<keyword evidence="3" id="KW-0813">Transport</keyword>
<dbReference type="AlphaFoldDB" id="A0A2A9P414"/>
<name>A0A2A9P414_OPHUN</name>
<feature type="transmembrane region" description="Helical" evidence="7">
    <location>
        <begin position="268"/>
        <end position="289"/>
    </location>
</feature>
<evidence type="ECO:0000256" key="7">
    <source>
        <dbReference type="SAM" id="Phobius"/>
    </source>
</evidence>
<dbReference type="Pfam" id="PF01061">
    <property type="entry name" value="ABC2_membrane"/>
    <property type="match status" value="1"/>
</dbReference>
<dbReference type="PANTHER" id="PTHR48042:SF11">
    <property type="entry name" value="ABC TRANSPORTER G FAMILY MEMBER 11"/>
    <property type="match status" value="1"/>
</dbReference>